<dbReference type="FunFam" id="3.40.50.10210:FF:000001">
    <property type="entry name" value="Nicotinate-nucleotide--dimethylbenzimidazole phosphoribosyltransferase"/>
    <property type="match status" value="1"/>
</dbReference>
<evidence type="ECO:0000256" key="5">
    <source>
        <dbReference type="ARBA" id="ARBA00022573"/>
    </source>
</evidence>
<dbReference type="GO" id="GO:0008939">
    <property type="term" value="F:nicotinate-nucleotide-dimethylbenzimidazole phosphoribosyltransferase activity"/>
    <property type="evidence" value="ECO:0007669"/>
    <property type="project" value="UniProtKB-UniRule"/>
</dbReference>
<evidence type="ECO:0000256" key="9">
    <source>
        <dbReference type="ARBA" id="ARBA00047340"/>
    </source>
</evidence>
<dbReference type="InterPro" id="IPR023195">
    <property type="entry name" value="Nict_dMeBzImd_PRibTrfase_N"/>
</dbReference>
<dbReference type="CDD" id="cd02439">
    <property type="entry name" value="DMB-PRT_CobT"/>
    <property type="match status" value="1"/>
</dbReference>
<dbReference type="InterPro" id="IPR017846">
    <property type="entry name" value="Nict_dMeBzImd_PRibTrfase_bact"/>
</dbReference>
<dbReference type="Proteomes" id="UP000230821">
    <property type="component" value="Unassembled WGS sequence"/>
</dbReference>
<evidence type="ECO:0000256" key="3">
    <source>
        <dbReference type="ARBA" id="ARBA00011991"/>
    </source>
</evidence>
<dbReference type="UniPathway" id="UPA00061">
    <property type="reaction ID" value="UER00516"/>
</dbReference>
<evidence type="ECO:0000256" key="8">
    <source>
        <dbReference type="ARBA" id="ARBA00030686"/>
    </source>
</evidence>
<comment type="catalytic activity">
    <reaction evidence="9 10">
        <text>5,6-dimethylbenzimidazole + nicotinate beta-D-ribonucleotide = alpha-ribazole 5'-phosphate + nicotinate + H(+)</text>
        <dbReference type="Rhea" id="RHEA:11196"/>
        <dbReference type="ChEBI" id="CHEBI:15378"/>
        <dbReference type="ChEBI" id="CHEBI:15890"/>
        <dbReference type="ChEBI" id="CHEBI:32544"/>
        <dbReference type="ChEBI" id="CHEBI:57502"/>
        <dbReference type="ChEBI" id="CHEBI:57918"/>
        <dbReference type="EC" id="2.4.2.21"/>
    </reaction>
</comment>
<evidence type="ECO:0000256" key="4">
    <source>
        <dbReference type="ARBA" id="ARBA00015486"/>
    </source>
</evidence>
<feature type="active site" description="Proton acceptor" evidence="10">
    <location>
        <position position="315"/>
    </location>
</feature>
<comment type="caution">
    <text evidence="11">The sequence shown here is derived from an EMBL/GenBank/DDBJ whole genome shotgun (WGS) entry which is preliminary data.</text>
</comment>
<proteinExistence type="inferred from homology"/>
<organism evidence="11 12">
    <name type="scientific">candidate division KSB3 bacterium</name>
    <dbReference type="NCBI Taxonomy" id="2044937"/>
    <lineage>
        <taxon>Bacteria</taxon>
        <taxon>candidate division KSB3</taxon>
    </lineage>
</organism>
<evidence type="ECO:0000313" key="12">
    <source>
        <dbReference type="Proteomes" id="UP000230821"/>
    </source>
</evidence>
<comment type="similarity">
    <text evidence="2 10">Belongs to the CobT family.</text>
</comment>
<dbReference type="PANTHER" id="PTHR43463:SF1">
    <property type="entry name" value="NICOTINATE-NUCLEOTIDE--DIMETHYLBENZIMIDAZOLE PHOSPHORIBOSYLTRANSFERASE"/>
    <property type="match status" value="1"/>
</dbReference>
<keyword evidence="5 10" id="KW-0169">Cobalamin biosynthesis</keyword>
<dbReference type="PANTHER" id="PTHR43463">
    <property type="entry name" value="NICOTINATE-NUCLEOTIDE--DIMETHYLBENZIMIDAZOLE PHOSPHORIBOSYLTRANSFERASE"/>
    <property type="match status" value="1"/>
</dbReference>
<gene>
    <name evidence="10 11" type="primary">cobT</name>
    <name evidence="11" type="ORF">CSA56_15235</name>
</gene>
<dbReference type="InterPro" id="IPR036087">
    <property type="entry name" value="Nict_dMeBzImd_PRibTrfase_sf"/>
</dbReference>
<dbReference type="SUPFAM" id="SSF52733">
    <property type="entry name" value="Nicotinate mononucleotide:5,6-dimethylbenzimidazole phosphoribosyltransferase (CobT)"/>
    <property type="match status" value="1"/>
</dbReference>
<dbReference type="EC" id="2.4.2.21" evidence="3 10"/>
<comment type="function">
    <text evidence="10">Catalyzes the synthesis of alpha-ribazole-5'-phosphate from nicotinate mononucleotide (NAMN) and 5,6-dimethylbenzimidazole (DMB).</text>
</comment>
<evidence type="ECO:0000256" key="2">
    <source>
        <dbReference type="ARBA" id="ARBA00007110"/>
    </source>
</evidence>
<dbReference type="Gene3D" id="3.40.50.10210">
    <property type="match status" value="1"/>
</dbReference>
<comment type="pathway">
    <text evidence="1 10">Nucleoside biosynthesis; alpha-ribazole biosynthesis; alpha-ribazole from 5,6-dimethylbenzimidazole: step 1/2.</text>
</comment>
<dbReference type="NCBIfam" id="TIGR03160">
    <property type="entry name" value="cobT_DBIPRT"/>
    <property type="match status" value="1"/>
</dbReference>
<dbReference type="EMBL" id="PDSK01000112">
    <property type="protein sequence ID" value="PIE32554.1"/>
    <property type="molecule type" value="Genomic_DNA"/>
</dbReference>
<accession>A0A2G6KA64</accession>
<name>A0A2G6KA64_9BACT</name>
<dbReference type="NCBIfam" id="NF000996">
    <property type="entry name" value="PRK00105.1"/>
    <property type="match status" value="1"/>
</dbReference>
<protein>
    <recommendedName>
        <fullName evidence="4 10">Nicotinate-nucleotide--dimethylbenzimidazole phosphoribosyltransferase</fullName>
        <shortName evidence="10">NN:DBI PRT</shortName>
        <ecNumber evidence="3 10">2.4.2.21</ecNumber>
    </recommendedName>
    <alternativeName>
        <fullName evidence="8 10">N(1)-alpha-phosphoribosyltransferase</fullName>
    </alternativeName>
</protein>
<dbReference type="GO" id="GO:0009236">
    <property type="term" value="P:cobalamin biosynthetic process"/>
    <property type="evidence" value="ECO:0007669"/>
    <property type="project" value="UniProtKB-UniRule"/>
</dbReference>
<evidence type="ECO:0000313" key="11">
    <source>
        <dbReference type="EMBL" id="PIE32554.1"/>
    </source>
</evidence>
<dbReference type="Gene3D" id="1.10.1610.10">
    <property type="match status" value="1"/>
</dbReference>
<dbReference type="InterPro" id="IPR003200">
    <property type="entry name" value="Nict_dMeBzImd_PRibTrfase"/>
</dbReference>
<evidence type="ECO:0000256" key="1">
    <source>
        <dbReference type="ARBA" id="ARBA00005049"/>
    </source>
</evidence>
<dbReference type="HAMAP" id="MF_00230">
    <property type="entry name" value="CobT"/>
    <property type="match status" value="1"/>
</dbReference>
<reference evidence="11 12" key="1">
    <citation type="submission" date="2017-10" db="EMBL/GenBank/DDBJ databases">
        <title>Novel microbial diversity and functional potential in the marine mammal oral microbiome.</title>
        <authorList>
            <person name="Dudek N.K."/>
            <person name="Sun C.L."/>
            <person name="Burstein D."/>
            <person name="Kantor R.S."/>
            <person name="Aliaga Goltsman D.S."/>
            <person name="Bik E.M."/>
            <person name="Thomas B.C."/>
            <person name="Banfield J.F."/>
            <person name="Relman D.A."/>
        </authorList>
    </citation>
    <scope>NUCLEOTIDE SEQUENCE [LARGE SCALE GENOMIC DNA]</scope>
    <source>
        <strain evidence="11">DOLJORAL78_47_16</strain>
    </source>
</reference>
<keyword evidence="6 10" id="KW-0328">Glycosyltransferase</keyword>
<evidence type="ECO:0000256" key="6">
    <source>
        <dbReference type="ARBA" id="ARBA00022676"/>
    </source>
</evidence>
<dbReference type="AlphaFoldDB" id="A0A2G6KA64"/>
<dbReference type="Pfam" id="PF02277">
    <property type="entry name" value="DBI_PRT"/>
    <property type="match status" value="1"/>
</dbReference>
<evidence type="ECO:0000256" key="10">
    <source>
        <dbReference type="HAMAP-Rule" id="MF_00230"/>
    </source>
</evidence>
<sequence length="348" mass="37200">MKLNRTFAIEPLSMECTADLQQKIDQKTKPPGSLGVLEQIALQVGRIQNTLTPELRKPHVLIFAGDHGVTAEGISAFPQTVTQQMVANFLTGGAAMSVFARQHGMELLVIDAGVNAELPAHPQLLSKKVAFGTQNFRYQPAMTSDQCEQAINWGAEVVTHIWENGCNILTCGEMGIGNTSSASVLLSVLGDIPIEACVGPGTGLGHSGVTHKIDVLRAAIRHHALQPDPFAVLTTFGGFEIAMICGAYLQAAERKMTIMVDGFISTSALLVAARLYPSVLEYCIFGHLSEEPGHQSMLELLEGTPLLRLNMRLGEGTGAAVAYPLVESAVRFLNDMASFESAGVSTKS</sequence>
<keyword evidence="7 10" id="KW-0808">Transferase</keyword>
<evidence type="ECO:0000256" key="7">
    <source>
        <dbReference type="ARBA" id="ARBA00022679"/>
    </source>
</evidence>